<keyword evidence="1" id="KW-1133">Transmembrane helix</keyword>
<feature type="transmembrane region" description="Helical" evidence="1">
    <location>
        <begin position="160"/>
        <end position="182"/>
    </location>
</feature>
<evidence type="ECO:0000256" key="1">
    <source>
        <dbReference type="SAM" id="Phobius"/>
    </source>
</evidence>
<feature type="transmembrane region" description="Helical" evidence="1">
    <location>
        <begin position="194"/>
        <end position="216"/>
    </location>
</feature>
<dbReference type="Proteomes" id="UP000282818">
    <property type="component" value="Unassembled WGS sequence"/>
</dbReference>
<comment type="caution">
    <text evidence="2">The sequence shown here is derived from an EMBL/GenBank/DDBJ whole genome shotgun (WGS) entry which is preliminary data.</text>
</comment>
<evidence type="ECO:0008006" key="4">
    <source>
        <dbReference type="Google" id="ProtNLM"/>
    </source>
</evidence>
<dbReference type="RefSeq" id="WP_127692633.1">
    <property type="nucleotide sequence ID" value="NZ_SACQ01000001.1"/>
</dbReference>
<keyword evidence="1" id="KW-0812">Transmembrane</keyword>
<keyword evidence="1" id="KW-0472">Membrane</keyword>
<name>A0A437QD55_9GAMM</name>
<feature type="transmembrane region" description="Helical" evidence="1">
    <location>
        <begin position="99"/>
        <end position="127"/>
    </location>
</feature>
<reference evidence="2 3" key="1">
    <citation type="submission" date="2019-01" db="EMBL/GenBank/DDBJ databases">
        <authorList>
            <person name="Chen W.-M."/>
        </authorList>
    </citation>
    <scope>NUCLEOTIDE SEQUENCE [LARGE SCALE GENOMIC DNA]</scope>
    <source>
        <strain evidence="2 3">HPM-16</strain>
    </source>
</reference>
<organism evidence="2 3">
    <name type="scientific">Neptunomonas marina</name>
    <dbReference type="NCBI Taxonomy" id="1815562"/>
    <lineage>
        <taxon>Bacteria</taxon>
        <taxon>Pseudomonadati</taxon>
        <taxon>Pseudomonadota</taxon>
        <taxon>Gammaproteobacteria</taxon>
        <taxon>Oceanospirillales</taxon>
        <taxon>Oceanospirillaceae</taxon>
        <taxon>Neptunomonas</taxon>
    </lineage>
</organism>
<evidence type="ECO:0000313" key="3">
    <source>
        <dbReference type="Proteomes" id="UP000282818"/>
    </source>
</evidence>
<sequence>MSALNTLDLLKQTFFFFRRNLAAIAAIQLPFLIALNLLASWIESNAGESTDLSQQMAYLALLRLTLLPIFWGATILYIQSKVDGNDYSPSQAVFASLRFWRSLLLVFLLSGMAIFTGLMFFIIPGIYIGVRLAFADFICVVERKPVFESLKQSWEDTKDYFWLLLQGLLILYPGLQIAELYFAQTFAGDGGSNWLLELVIFVTLDLLSVLALIYGFRVYCVMRDEQRPEDRISNPDNDSNQ</sequence>
<dbReference type="Pfam" id="PF06790">
    <property type="entry name" value="UPF0259"/>
    <property type="match status" value="1"/>
</dbReference>
<feature type="transmembrane region" description="Helical" evidence="1">
    <location>
        <begin position="57"/>
        <end position="78"/>
    </location>
</feature>
<gene>
    <name evidence="2" type="ORF">EOE65_02105</name>
</gene>
<feature type="transmembrane region" description="Helical" evidence="1">
    <location>
        <begin position="21"/>
        <end position="42"/>
    </location>
</feature>
<keyword evidence="3" id="KW-1185">Reference proteome</keyword>
<dbReference type="AlphaFoldDB" id="A0A437QD55"/>
<dbReference type="EMBL" id="SACQ01000001">
    <property type="protein sequence ID" value="RVU32464.1"/>
    <property type="molecule type" value="Genomic_DNA"/>
</dbReference>
<accession>A0A437QD55</accession>
<evidence type="ECO:0000313" key="2">
    <source>
        <dbReference type="EMBL" id="RVU32464.1"/>
    </source>
</evidence>
<proteinExistence type="predicted"/>
<protein>
    <recommendedName>
        <fullName evidence="4">DUF975 family protein</fullName>
    </recommendedName>
</protein>